<feature type="repeat" description="Solcar" evidence="10">
    <location>
        <begin position="7"/>
        <end position="94"/>
    </location>
</feature>
<protein>
    <submittedName>
        <fullName evidence="12">Uncharacterized protein</fullName>
    </submittedName>
</protein>
<dbReference type="GO" id="GO:0005743">
    <property type="term" value="C:mitochondrial inner membrane"/>
    <property type="evidence" value="ECO:0007669"/>
    <property type="project" value="UniProtKB-SubCell"/>
</dbReference>
<dbReference type="InterPro" id="IPR002113">
    <property type="entry name" value="ADT_euk_type"/>
</dbReference>
<feature type="repeat" description="Solcar" evidence="10">
    <location>
        <begin position="200"/>
        <end position="293"/>
    </location>
</feature>
<keyword evidence="9 10" id="KW-0472">Membrane</keyword>
<dbReference type="GO" id="GO:0140021">
    <property type="term" value="P:mitochondrial ADP transmembrane transport"/>
    <property type="evidence" value="ECO:0007669"/>
    <property type="project" value="InterPro"/>
</dbReference>
<reference evidence="12" key="1">
    <citation type="submission" date="2021-02" db="EMBL/GenBank/DDBJ databases">
        <authorList>
            <person name="Nowell W R."/>
        </authorList>
    </citation>
    <scope>NUCLEOTIDE SEQUENCE</scope>
    <source>
        <strain evidence="12">Ploen Becks lab</strain>
    </source>
</reference>
<dbReference type="PRINTS" id="PR00926">
    <property type="entry name" value="MITOCARRIER"/>
</dbReference>
<dbReference type="PRINTS" id="PR00927">
    <property type="entry name" value="ADPTRNSLCASE"/>
</dbReference>
<dbReference type="SUPFAM" id="SSF103506">
    <property type="entry name" value="Mitochondrial carrier"/>
    <property type="match status" value="1"/>
</dbReference>
<keyword evidence="8" id="KW-0496">Mitochondrion</keyword>
<dbReference type="GO" id="GO:0005471">
    <property type="term" value="F:ATP:ADP antiporter activity"/>
    <property type="evidence" value="ECO:0007669"/>
    <property type="project" value="InterPro"/>
</dbReference>
<accession>A0A813UB20</accession>
<comment type="subcellular location">
    <subcellularLocation>
        <location evidence="1">Mitochondrion inner membrane</location>
        <topology evidence="1">Multi-pass membrane protein</topology>
    </subcellularLocation>
</comment>
<evidence type="ECO:0000256" key="1">
    <source>
        <dbReference type="ARBA" id="ARBA00004448"/>
    </source>
</evidence>
<evidence type="ECO:0000256" key="5">
    <source>
        <dbReference type="ARBA" id="ARBA00022737"/>
    </source>
</evidence>
<dbReference type="InterPro" id="IPR050391">
    <property type="entry name" value="Mito_Metabolite_Transporter"/>
</dbReference>
<organism evidence="12 13">
    <name type="scientific">Brachionus calyciflorus</name>
    <dbReference type="NCBI Taxonomy" id="104777"/>
    <lineage>
        <taxon>Eukaryota</taxon>
        <taxon>Metazoa</taxon>
        <taxon>Spiralia</taxon>
        <taxon>Gnathifera</taxon>
        <taxon>Rotifera</taxon>
        <taxon>Eurotatoria</taxon>
        <taxon>Monogononta</taxon>
        <taxon>Pseudotrocha</taxon>
        <taxon>Ploima</taxon>
        <taxon>Brachionidae</taxon>
        <taxon>Brachionus</taxon>
    </lineage>
</organism>
<keyword evidence="6" id="KW-0999">Mitochondrion inner membrane</keyword>
<dbReference type="Pfam" id="PF00153">
    <property type="entry name" value="Mito_carr"/>
    <property type="match status" value="3"/>
</dbReference>
<keyword evidence="3 11" id="KW-0813">Transport</keyword>
<evidence type="ECO:0000256" key="9">
    <source>
        <dbReference type="ARBA" id="ARBA00023136"/>
    </source>
</evidence>
<evidence type="ECO:0000256" key="11">
    <source>
        <dbReference type="RuleBase" id="RU000488"/>
    </source>
</evidence>
<sequence length="293" mass="33042">MVYKSIEPFLLGGISSCNAELFTFPIDLVKTRLQIQGQAINNCSGKYRGMFHCFVTIYKEEGFKTLFSGIKPALLRQATYGTLKLGFYQYLKKLLFSKDVSNHQEHFYKNIFIGSLSGATANALANPTDVLKIRMQANQKNFKSKSMISAFIDMYKHEGLSGLYRGVLPNAQRAAVITGVELSIYDSAKQFLIYRFSFDDNIFTHFMGSGIAGLCAAIAATPIDVIKTRVMDQRNLKDNSNNSVIYRGSIDCLLKTVKSEGPLALYRGFIPSYLRLAPWNIIFFLTYEQFKTH</sequence>
<keyword evidence="5" id="KW-0677">Repeat</keyword>
<keyword evidence="7" id="KW-1133">Transmembrane helix</keyword>
<evidence type="ECO:0000256" key="3">
    <source>
        <dbReference type="ARBA" id="ARBA00022448"/>
    </source>
</evidence>
<keyword evidence="4 10" id="KW-0812">Transmembrane</keyword>
<dbReference type="OrthoDB" id="756301at2759"/>
<dbReference type="Proteomes" id="UP000663879">
    <property type="component" value="Unassembled WGS sequence"/>
</dbReference>
<evidence type="ECO:0000256" key="7">
    <source>
        <dbReference type="ARBA" id="ARBA00022989"/>
    </source>
</evidence>
<gene>
    <name evidence="12" type="ORF">OXX778_LOCUS7743</name>
</gene>
<name>A0A813UB20_9BILA</name>
<dbReference type="PROSITE" id="PS50920">
    <property type="entry name" value="SOLCAR"/>
    <property type="match status" value="3"/>
</dbReference>
<dbReference type="GO" id="GO:1990544">
    <property type="term" value="P:mitochondrial ATP transmembrane transport"/>
    <property type="evidence" value="ECO:0007669"/>
    <property type="project" value="InterPro"/>
</dbReference>
<dbReference type="InterPro" id="IPR023395">
    <property type="entry name" value="MCP_dom_sf"/>
</dbReference>
<feature type="repeat" description="Solcar" evidence="10">
    <location>
        <begin position="109"/>
        <end position="191"/>
    </location>
</feature>
<dbReference type="FunFam" id="1.50.40.10:FF:000062">
    <property type="entry name" value="mitochondrial uncoupling protein 3"/>
    <property type="match status" value="1"/>
</dbReference>
<dbReference type="Gene3D" id="1.50.40.10">
    <property type="entry name" value="Mitochondrial carrier domain"/>
    <property type="match status" value="1"/>
</dbReference>
<dbReference type="InterPro" id="IPR002067">
    <property type="entry name" value="MCP"/>
</dbReference>
<dbReference type="AlphaFoldDB" id="A0A813UB20"/>
<comment type="caution">
    <text evidence="12">The sequence shown here is derived from an EMBL/GenBank/DDBJ whole genome shotgun (WGS) entry which is preliminary data.</text>
</comment>
<evidence type="ECO:0000313" key="13">
    <source>
        <dbReference type="Proteomes" id="UP000663879"/>
    </source>
</evidence>
<keyword evidence="13" id="KW-1185">Reference proteome</keyword>
<dbReference type="InterPro" id="IPR018108">
    <property type="entry name" value="MCP_transmembrane"/>
</dbReference>
<evidence type="ECO:0000256" key="6">
    <source>
        <dbReference type="ARBA" id="ARBA00022792"/>
    </source>
</evidence>
<evidence type="ECO:0000256" key="10">
    <source>
        <dbReference type="PROSITE-ProRule" id="PRU00282"/>
    </source>
</evidence>
<dbReference type="EMBL" id="CAJNOC010001012">
    <property type="protein sequence ID" value="CAF0826429.1"/>
    <property type="molecule type" value="Genomic_DNA"/>
</dbReference>
<evidence type="ECO:0000313" key="12">
    <source>
        <dbReference type="EMBL" id="CAF0826429.1"/>
    </source>
</evidence>
<proteinExistence type="inferred from homology"/>
<comment type="similarity">
    <text evidence="2 11">Belongs to the mitochondrial carrier (TC 2.A.29) family.</text>
</comment>
<evidence type="ECO:0000256" key="2">
    <source>
        <dbReference type="ARBA" id="ARBA00006375"/>
    </source>
</evidence>
<evidence type="ECO:0000256" key="8">
    <source>
        <dbReference type="ARBA" id="ARBA00023128"/>
    </source>
</evidence>
<dbReference type="PANTHER" id="PTHR45618">
    <property type="entry name" value="MITOCHONDRIAL DICARBOXYLATE CARRIER-RELATED"/>
    <property type="match status" value="1"/>
</dbReference>
<evidence type="ECO:0000256" key="4">
    <source>
        <dbReference type="ARBA" id="ARBA00022692"/>
    </source>
</evidence>